<protein>
    <submittedName>
        <fullName evidence="1">Uncharacterized protein</fullName>
    </submittedName>
</protein>
<name>A0AAD0VUW8_PSEDL</name>
<organism evidence="1 2">
    <name type="scientific">Pseudomonas plecoglossicida</name>
    <dbReference type="NCBI Taxonomy" id="70775"/>
    <lineage>
        <taxon>Bacteria</taxon>
        <taxon>Pseudomonadati</taxon>
        <taxon>Pseudomonadota</taxon>
        <taxon>Gammaproteobacteria</taxon>
        <taxon>Pseudomonadales</taxon>
        <taxon>Pseudomonadaceae</taxon>
        <taxon>Pseudomonas</taxon>
    </lineage>
</organism>
<dbReference type="Proteomes" id="UP000256503">
    <property type="component" value="Chromosome"/>
</dbReference>
<gene>
    <name evidence="1" type="ORF">DVB73_19415</name>
</gene>
<dbReference type="EMBL" id="CP031146">
    <property type="protein sequence ID" value="AXM97797.1"/>
    <property type="molecule type" value="Genomic_DNA"/>
</dbReference>
<proteinExistence type="predicted"/>
<dbReference type="AlphaFoldDB" id="A0AAD0VUW8"/>
<dbReference type="GeneID" id="49615593"/>
<accession>A0AAD0VUW8</accession>
<dbReference type="RefSeq" id="WP_016392884.1">
    <property type="nucleotide sequence ID" value="NZ_CP031146.1"/>
</dbReference>
<evidence type="ECO:0000313" key="1">
    <source>
        <dbReference type="EMBL" id="AXM97797.1"/>
    </source>
</evidence>
<sequence length="161" mass="18623">MSHLEDLIAEYYDWTGYLVKRNLKVGKLAHGGWEMELDVVAFHPTTTHLVHIEPSIDADSWETRERRFKKKFDSGERHMFTSVFPWLDPSTPVERIAVLITHPKNRNELCGAKILSIDEFMSQVKQRVGACGKMVSNAIPEQYPLLRTIQLTTRGYYKCVD</sequence>
<evidence type="ECO:0000313" key="2">
    <source>
        <dbReference type="Proteomes" id="UP000256503"/>
    </source>
</evidence>
<reference evidence="1 2" key="1">
    <citation type="submission" date="2018-07" db="EMBL/GenBank/DDBJ databases">
        <title>Complete genome sequence of a Pseudomonas plecoglossicida strain pathogenic to the marine fish, Larimichthys crocea.</title>
        <authorList>
            <person name="Tao Z."/>
        </authorList>
    </citation>
    <scope>NUCLEOTIDE SEQUENCE [LARGE SCALE GENOMIC DNA]</scope>
    <source>
        <strain evidence="1 2">XSDHY-P</strain>
    </source>
</reference>